<name>A0A6N7QPB3_9GAMM</name>
<dbReference type="SUPFAM" id="SSF51735">
    <property type="entry name" value="NAD(P)-binding Rossmann-fold domains"/>
    <property type="match status" value="1"/>
</dbReference>
<dbReference type="PANTHER" id="PTHR30525">
    <property type="entry name" value="1-DEOXY-D-XYLULOSE 5-PHOSPHATE REDUCTOISOMERASE"/>
    <property type="match status" value="1"/>
</dbReference>
<protein>
    <recommendedName>
        <fullName evidence="9">1-deoxy-D-xylulose 5-phosphate reductoisomerase</fullName>
        <shortName evidence="9">DXP reductoisomerase</shortName>
        <ecNumber evidence="9">1.1.1.267</ecNumber>
    </recommendedName>
    <alternativeName>
        <fullName evidence="9">1-deoxyxylulose-5-phosphate reductoisomerase</fullName>
    </alternativeName>
    <alternativeName>
        <fullName evidence="9">2-C-methyl-D-erythritol 4-phosphate synthase</fullName>
    </alternativeName>
</protein>
<feature type="binding site" evidence="9">
    <location>
        <position position="131"/>
    </location>
    <ligand>
        <name>NADPH</name>
        <dbReference type="ChEBI" id="CHEBI:57783"/>
    </ligand>
</feature>
<dbReference type="Pfam" id="PF02670">
    <property type="entry name" value="DXP_reductoisom"/>
    <property type="match status" value="1"/>
</dbReference>
<evidence type="ECO:0000256" key="7">
    <source>
        <dbReference type="ARBA" id="ARBA00023229"/>
    </source>
</evidence>
<feature type="binding site" evidence="9">
    <location>
        <position position="222"/>
    </location>
    <ligand>
        <name>1-deoxy-D-xylulose 5-phosphate</name>
        <dbReference type="ChEBI" id="CHEBI:57792"/>
    </ligand>
</feature>
<comment type="caution">
    <text evidence="9">Lacks conserved residue(s) required for the propagation of feature annotation.</text>
</comment>
<comment type="function">
    <text evidence="9">Catalyzes the NADPH-dependent rearrangement and reduction of 1-deoxy-D-xylulose-5-phosphate (DXP) to 2-C-methyl-D-erythritol 4-phosphate (MEP).</text>
</comment>
<dbReference type="SUPFAM" id="SSF55347">
    <property type="entry name" value="Glyceraldehyde-3-phosphate dehydrogenase-like, C-terminal domain"/>
    <property type="match status" value="1"/>
</dbReference>
<comment type="pathway">
    <text evidence="1 9">Isoprenoid biosynthesis; isopentenyl diphosphate biosynthesis via DXP pathway; isopentenyl diphosphate from 1-deoxy-D-xylulose 5-phosphate: step 1/6.</text>
</comment>
<dbReference type="HAMAP" id="MF_00183">
    <property type="entry name" value="DXP_reductoisom"/>
    <property type="match status" value="1"/>
</dbReference>
<dbReference type="PIRSF" id="PIRSF006205">
    <property type="entry name" value="Dxp_reductismrs"/>
    <property type="match status" value="1"/>
</dbReference>
<feature type="binding site" evidence="9">
    <location>
        <position position="18"/>
    </location>
    <ligand>
        <name>NADPH</name>
        <dbReference type="ChEBI" id="CHEBI:57783"/>
    </ligand>
</feature>
<keyword evidence="3 9" id="KW-0479">Metal-binding</keyword>
<feature type="binding site" evidence="9">
    <location>
        <position position="130"/>
    </location>
    <ligand>
        <name>1-deoxy-D-xylulose 5-phosphate</name>
        <dbReference type="ChEBI" id="CHEBI:57792"/>
    </ligand>
</feature>
<evidence type="ECO:0000313" key="13">
    <source>
        <dbReference type="EMBL" id="MRH77209.1"/>
    </source>
</evidence>
<sequence>MTPVLQPQRVCVLGATGSIGANALDIIARHPERFNISALSAHNNVEGMRALCVKFKPPVVVMRDEKAASALSAVLPASLPTQVVAGETALSTIASADETDTVIAGIVGAAGLPACLAAVKAGKRVLIANKEALVVAGEIIMQAARENGATVLPIDSEHNALFQCLPQTPRGQTDLVGVDRLTLTASGGPFRTRDPATLAAVTVAEAVAHPNWSMGRKISVDSATMMNKGLEVIEAARFFYMPPEQIDVLIHPQSIVHALVQYRDGSVLAQMGNPDMRTPIANALSWPERIESGVEPLDLASLSALEFSHPDPKRFPCLALAMHALAAGSAATAVLNAANEVAVAAFLEKALRFDQIPVIIESTLAAVSASRADSLGSLLAIDQNARRHASAAVARWRQ</sequence>
<keyword evidence="9" id="KW-0460">Magnesium</keyword>
<feature type="binding site" evidence="9">
    <location>
        <position position="209"/>
    </location>
    <ligand>
        <name>1-deoxy-D-xylulose 5-phosphate</name>
        <dbReference type="ChEBI" id="CHEBI:57792"/>
    </ligand>
</feature>
<evidence type="ECO:0000256" key="2">
    <source>
        <dbReference type="ARBA" id="ARBA00006825"/>
    </source>
</evidence>
<feature type="binding site" evidence="9">
    <location>
        <position position="19"/>
    </location>
    <ligand>
        <name>NADPH</name>
        <dbReference type="ChEBI" id="CHEBI:57783"/>
    </ligand>
</feature>
<dbReference type="NCBIfam" id="NF003938">
    <property type="entry name" value="PRK05447.1-1"/>
    <property type="match status" value="1"/>
</dbReference>
<feature type="domain" description="1-deoxy-D-xylulose 5-phosphate reductoisomerase C-terminal" evidence="11">
    <location>
        <begin position="151"/>
        <end position="239"/>
    </location>
</feature>
<evidence type="ECO:0000256" key="6">
    <source>
        <dbReference type="ARBA" id="ARBA00023211"/>
    </source>
</evidence>
<evidence type="ECO:0000256" key="4">
    <source>
        <dbReference type="ARBA" id="ARBA00022857"/>
    </source>
</evidence>
<dbReference type="InterPro" id="IPR003821">
    <property type="entry name" value="DXP_reductoisomerase"/>
</dbReference>
<keyword evidence="14" id="KW-1185">Reference proteome</keyword>
<reference evidence="13 14" key="1">
    <citation type="submission" date="2019-11" db="EMBL/GenBank/DDBJ databases">
        <authorList>
            <person name="Zhang X.Y."/>
        </authorList>
    </citation>
    <scope>NUCLEOTIDE SEQUENCE [LARGE SCALE GENOMIC DNA]</scope>
    <source>
        <strain evidence="13 14">C176</strain>
    </source>
</reference>
<dbReference type="GO" id="GO:0030145">
    <property type="term" value="F:manganese ion binding"/>
    <property type="evidence" value="ECO:0007669"/>
    <property type="project" value="TreeGrafter"/>
</dbReference>
<dbReference type="InterPro" id="IPR036291">
    <property type="entry name" value="NAD(P)-bd_dom_sf"/>
</dbReference>
<accession>A0A6N7QPB3</accession>
<dbReference type="InterPro" id="IPR026877">
    <property type="entry name" value="DXPR_C"/>
</dbReference>
<dbReference type="NCBIfam" id="TIGR00243">
    <property type="entry name" value="Dxr"/>
    <property type="match status" value="1"/>
</dbReference>
<gene>
    <name evidence="9" type="primary">dxr</name>
    <name evidence="13" type="ORF">GH984_00585</name>
</gene>
<feature type="binding site" evidence="9">
    <location>
        <position position="215"/>
    </location>
    <ligand>
        <name>NADPH</name>
        <dbReference type="ChEBI" id="CHEBI:57783"/>
    </ligand>
</feature>
<feature type="binding site" evidence="9">
    <location>
        <position position="17"/>
    </location>
    <ligand>
        <name>NADPH</name>
        <dbReference type="ChEBI" id="CHEBI:57783"/>
    </ligand>
</feature>
<feature type="binding site" evidence="9">
    <location>
        <position position="186"/>
    </location>
    <ligand>
        <name>1-deoxy-D-xylulose 5-phosphate</name>
        <dbReference type="ChEBI" id="CHEBI:57792"/>
    </ligand>
</feature>
<feature type="binding site" evidence="9">
    <location>
        <position position="44"/>
    </location>
    <ligand>
        <name>NADPH</name>
        <dbReference type="ChEBI" id="CHEBI:57783"/>
    </ligand>
</feature>
<evidence type="ECO:0000256" key="8">
    <source>
        <dbReference type="ARBA" id="ARBA00048543"/>
    </source>
</evidence>
<dbReference type="InterPro" id="IPR013644">
    <property type="entry name" value="DXP_reductoisomerase_C"/>
</dbReference>
<dbReference type="FunFam" id="3.40.50.720:FF:000045">
    <property type="entry name" value="1-deoxy-D-xylulose 5-phosphate reductoisomerase"/>
    <property type="match status" value="1"/>
</dbReference>
<feature type="binding site" evidence="9">
    <location>
        <position position="155"/>
    </location>
    <ligand>
        <name>Mn(2+)</name>
        <dbReference type="ChEBI" id="CHEBI:29035"/>
    </ligand>
</feature>
<dbReference type="InterPro" id="IPR036169">
    <property type="entry name" value="DXPR_C_sf"/>
</dbReference>
<organism evidence="13 14">
    <name type="scientific">Spiribacter salilacus</name>
    <dbReference type="NCBI Taxonomy" id="2664894"/>
    <lineage>
        <taxon>Bacteria</taxon>
        <taxon>Pseudomonadati</taxon>
        <taxon>Pseudomonadota</taxon>
        <taxon>Gammaproteobacteria</taxon>
        <taxon>Chromatiales</taxon>
        <taxon>Ectothiorhodospiraceae</taxon>
        <taxon>Spiribacter</taxon>
    </lineage>
</organism>
<dbReference type="GO" id="GO:0030604">
    <property type="term" value="F:1-deoxy-D-xylulose-5-phosphate reductoisomerase activity"/>
    <property type="evidence" value="ECO:0007669"/>
    <property type="project" value="UniProtKB-UniRule"/>
</dbReference>
<evidence type="ECO:0000256" key="5">
    <source>
        <dbReference type="ARBA" id="ARBA00023002"/>
    </source>
</evidence>
<keyword evidence="6 9" id="KW-0464">Manganese</keyword>
<dbReference type="RefSeq" id="WP_153718283.1">
    <property type="nucleotide sequence ID" value="NZ_WJPP01000001.1"/>
</dbReference>
<comment type="cofactor">
    <cofactor evidence="9">
        <name>Mg(2+)</name>
        <dbReference type="ChEBI" id="CHEBI:18420"/>
    </cofactor>
    <cofactor evidence="9">
        <name>Mn(2+)</name>
        <dbReference type="ChEBI" id="CHEBI:29035"/>
    </cofactor>
</comment>
<comment type="similarity">
    <text evidence="2 9">Belongs to the DXR family.</text>
</comment>
<dbReference type="Pfam" id="PF08436">
    <property type="entry name" value="DXP_redisom_C"/>
    <property type="match status" value="1"/>
</dbReference>
<dbReference type="SUPFAM" id="SSF69055">
    <property type="entry name" value="1-deoxy-D-xylulose-5-phosphate reductoisomerase, C-terminal domain"/>
    <property type="match status" value="1"/>
</dbReference>
<feature type="binding site" evidence="9">
    <location>
        <position position="157"/>
    </location>
    <ligand>
        <name>Mn(2+)</name>
        <dbReference type="ChEBI" id="CHEBI:29035"/>
    </ligand>
</feature>
<dbReference type="Gene3D" id="3.40.50.720">
    <property type="entry name" value="NAD(P)-binding Rossmann-like Domain"/>
    <property type="match status" value="1"/>
</dbReference>
<evidence type="ECO:0000259" key="10">
    <source>
        <dbReference type="Pfam" id="PF02670"/>
    </source>
</evidence>
<dbReference type="PANTHER" id="PTHR30525:SF0">
    <property type="entry name" value="1-DEOXY-D-XYLULOSE 5-PHOSPHATE REDUCTOISOMERASE, CHLOROPLASTIC"/>
    <property type="match status" value="1"/>
</dbReference>
<keyword evidence="13" id="KW-0413">Isomerase</keyword>
<dbReference type="EMBL" id="WJPP01000001">
    <property type="protein sequence ID" value="MRH77209.1"/>
    <property type="molecule type" value="Genomic_DNA"/>
</dbReference>
<keyword evidence="7 9" id="KW-0414">Isoprene biosynthesis</keyword>
<evidence type="ECO:0000256" key="3">
    <source>
        <dbReference type="ARBA" id="ARBA00022723"/>
    </source>
</evidence>
<dbReference type="UniPathway" id="UPA00056">
    <property type="reaction ID" value="UER00092"/>
</dbReference>
<comment type="caution">
    <text evidence="13">The sequence shown here is derived from an EMBL/GenBank/DDBJ whole genome shotgun (WGS) entry which is preliminary data.</text>
</comment>
<keyword evidence="5 9" id="KW-0560">Oxidoreductase</keyword>
<dbReference type="AlphaFoldDB" id="A0A6N7QPB3"/>
<dbReference type="Pfam" id="PF13288">
    <property type="entry name" value="DXPR_C"/>
    <property type="match status" value="1"/>
</dbReference>
<feature type="binding site" evidence="9">
    <location>
        <position position="231"/>
    </location>
    <ligand>
        <name>Mn(2+)</name>
        <dbReference type="ChEBI" id="CHEBI:29035"/>
    </ligand>
</feature>
<dbReference type="Gene3D" id="1.10.1740.10">
    <property type="match status" value="1"/>
</dbReference>
<feature type="domain" description="1-deoxy-D-xylulose 5-phosphate reductoisomerase N-terminal" evidence="10">
    <location>
        <begin position="10"/>
        <end position="137"/>
    </location>
</feature>
<evidence type="ECO:0000259" key="12">
    <source>
        <dbReference type="Pfam" id="PF13288"/>
    </source>
</evidence>
<dbReference type="GO" id="GO:0051484">
    <property type="term" value="P:isopentenyl diphosphate biosynthetic process, methylerythritol 4-phosphate pathway involved in terpenoid biosynthetic process"/>
    <property type="evidence" value="ECO:0007669"/>
    <property type="project" value="TreeGrafter"/>
</dbReference>
<feature type="binding site" evidence="9">
    <location>
        <position position="231"/>
    </location>
    <ligand>
        <name>1-deoxy-D-xylulose 5-phosphate</name>
        <dbReference type="ChEBI" id="CHEBI:57792"/>
    </ligand>
</feature>
<keyword evidence="4 9" id="KW-0521">NADP</keyword>
<feature type="binding site" evidence="9">
    <location>
        <position position="157"/>
    </location>
    <ligand>
        <name>1-deoxy-D-xylulose 5-phosphate</name>
        <dbReference type="ChEBI" id="CHEBI:57792"/>
    </ligand>
</feature>
<evidence type="ECO:0000256" key="9">
    <source>
        <dbReference type="HAMAP-Rule" id="MF_00183"/>
    </source>
</evidence>
<evidence type="ECO:0000259" key="11">
    <source>
        <dbReference type="Pfam" id="PF08436"/>
    </source>
</evidence>
<dbReference type="GO" id="GO:0016853">
    <property type="term" value="F:isomerase activity"/>
    <property type="evidence" value="ECO:0007669"/>
    <property type="project" value="UniProtKB-KW"/>
</dbReference>
<dbReference type="NCBIfam" id="NF009114">
    <property type="entry name" value="PRK12464.1"/>
    <property type="match status" value="1"/>
</dbReference>
<feature type="binding site" evidence="9">
    <location>
        <position position="156"/>
    </location>
    <ligand>
        <name>1-deoxy-D-xylulose 5-phosphate</name>
        <dbReference type="ChEBI" id="CHEBI:57792"/>
    </ligand>
</feature>
<feature type="binding site" evidence="9">
    <location>
        <position position="16"/>
    </location>
    <ligand>
        <name>NADPH</name>
        <dbReference type="ChEBI" id="CHEBI:57783"/>
    </ligand>
</feature>
<feature type="binding site" evidence="9">
    <location>
        <position position="227"/>
    </location>
    <ligand>
        <name>1-deoxy-D-xylulose 5-phosphate</name>
        <dbReference type="ChEBI" id="CHEBI:57792"/>
    </ligand>
</feature>
<dbReference type="Proteomes" id="UP000433788">
    <property type="component" value="Unassembled WGS sequence"/>
</dbReference>
<comment type="catalytic activity">
    <reaction evidence="8">
        <text>2-C-methyl-D-erythritol 4-phosphate + NADP(+) = 1-deoxy-D-xylulose 5-phosphate + NADPH + H(+)</text>
        <dbReference type="Rhea" id="RHEA:13717"/>
        <dbReference type="ChEBI" id="CHEBI:15378"/>
        <dbReference type="ChEBI" id="CHEBI:57783"/>
        <dbReference type="ChEBI" id="CHEBI:57792"/>
        <dbReference type="ChEBI" id="CHEBI:58262"/>
        <dbReference type="ChEBI" id="CHEBI:58349"/>
        <dbReference type="EC" id="1.1.1.267"/>
    </reaction>
    <physiologicalReaction direction="right-to-left" evidence="8">
        <dbReference type="Rhea" id="RHEA:13719"/>
    </physiologicalReaction>
</comment>
<feature type="binding site" evidence="9">
    <location>
        <position position="129"/>
    </location>
    <ligand>
        <name>NADPH</name>
        <dbReference type="ChEBI" id="CHEBI:57783"/>
    </ligand>
</feature>
<dbReference type="GO" id="GO:0070402">
    <property type="term" value="F:NADPH binding"/>
    <property type="evidence" value="ECO:0007669"/>
    <property type="project" value="InterPro"/>
</dbReference>
<proteinExistence type="inferred from homology"/>
<evidence type="ECO:0000256" key="1">
    <source>
        <dbReference type="ARBA" id="ARBA00005094"/>
    </source>
</evidence>
<evidence type="ECO:0000313" key="14">
    <source>
        <dbReference type="Proteomes" id="UP000433788"/>
    </source>
</evidence>
<feature type="binding site" evidence="9">
    <location>
        <position position="228"/>
    </location>
    <ligand>
        <name>1-deoxy-D-xylulose 5-phosphate</name>
        <dbReference type="ChEBI" id="CHEBI:57792"/>
    </ligand>
</feature>
<dbReference type="InterPro" id="IPR013512">
    <property type="entry name" value="DXP_reductoisomerase_N"/>
</dbReference>
<feature type="domain" description="DXP reductoisomerase C-terminal" evidence="12">
    <location>
        <begin position="271"/>
        <end position="387"/>
    </location>
</feature>
<dbReference type="EC" id="1.1.1.267" evidence="9"/>